<dbReference type="RefSeq" id="WP_269579700.1">
    <property type="nucleotide sequence ID" value="NZ_CP114588.1"/>
</dbReference>
<dbReference type="InterPro" id="IPR000515">
    <property type="entry name" value="MetI-like"/>
</dbReference>
<name>A0AA47LSR8_9GAMM</name>
<evidence type="ECO:0000256" key="8">
    <source>
        <dbReference type="ARBA" id="ARBA00024202"/>
    </source>
</evidence>
<keyword evidence="6 9" id="KW-1133">Transmembrane helix</keyword>
<comment type="subcellular location">
    <subcellularLocation>
        <location evidence="1">Cell inner membrane</location>
        <topology evidence="1">Multi-pass membrane protein</topology>
    </subcellularLocation>
    <subcellularLocation>
        <location evidence="9">Cell membrane</location>
        <topology evidence="9">Multi-pass membrane protein</topology>
    </subcellularLocation>
</comment>
<dbReference type="GO" id="GO:0005886">
    <property type="term" value="C:plasma membrane"/>
    <property type="evidence" value="ECO:0007669"/>
    <property type="project" value="UniProtKB-SubCell"/>
</dbReference>
<dbReference type="InterPro" id="IPR035906">
    <property type="entry name" value="MetI-like_sf"/>
</dbReference>
<keyword evidence="4" id="KW-0997">Cell inner membrane</keyword>
<dbReference type="Gene3D" id="1.10.3720.10">
    <property type="entry name" value="MetI-like"/>
    <property type="match status" value="1"/>
</dbReference>
<dbReference type="Pfam" id="PF00528">
    <property type="entry name" value="BPD_transp_1"/>
    <property type="match status" value="1"/>
</dbReference>
<proteinExistence type="inferred from homology"/>
<keyword evidence="2 9" id="KW-0813">Transport</keyword>
<evidence type="ECO:0000256" key="7">
    <source>
        <dbReference type="ARBA" id="ARBA00023136"/>
    </source>
</evidence>
<reference evidence="11" key="1">
    <citation type="submission" date="2022-09" db="EMBL/GenBank/DDBJ databases">
        <authorList>
            <person name="Li Z.-J."/>
        </authorList>
    </citation>
    <scope>NUCLEOTIDE SEQUENCE</scope>
    <source>
        <strain evidence="11">TGB11</strain>
    </source>
</reference>
<keyword evidence="7 9" id="KW-0472">Membrane</keyword>
<evidence type="ECO:0000313" key="12">
    <source>
        <dbReference type="Proteomes" id="UP001164748"/>
    </source>
</evidence>
<dbReference type="CDD" id="cd06261">
    <property type="entry name" value="TM_PBP2"/>
    <property type="match status" value="1"/>
</dbReference>
<dbReference type="AlphaFoldDB" id="A0AA47LSR8"/>
<dbReference type="Proteomes" id="UP001164748">
    <property type="component" value="Chromosome"/>
</dbReference>
<comment type="similarity">
    <text evidence="8">Belongs to the binding-protein-dependent transport system permease family. OppBC subfamily.</text>
</comment>
<protein>
    <submittedName>
        <fullName evidence="11">ABC transporter permease subunit</fullName>
    </submittedName>
</protein>
<feature type="transmembrane region" description="Helical" evidence="9">
    <location>
        <begin position="240"/>
        <end position="262"/>
    </location>
</feature>
<feature type="transmembrane region" description="Helical" evidence="9">
    <location>
        <begin position="81"/>
        <end position="100"/>
    </location>
</feature>
<sequence length="320" mass="35570">MLIYTLRRLNLFLITLVILTLVAYNIMLLAPNSNWHQFDYWIGWIYYIRQLLDGNLGLAANGSPVVETLAHVAPATLELCFAALFISLVVGVPLGTIAGIRSQGPADKVISSFALVVFSIPTFWLAILFIMVFSLDLQWFPVSGRYNLLYEIPHISGFALVDLWLSDLPLQGKVATDIIRHLVLPTLTLAVVPTTEIIKMVRDSMAYVMRQNYIKAAATKGLSKTEIVLRHGMKNAIPPIIPNFGLLVSTMVTFVIIVESVFNWPGIGRWLLDTLIAKDYVSVQGGVLVIGGFVLLINIISDVLGAFMNPLVRKKWYALK</sequence>
<keyword evidence="3" id="KW-1003">Cell membrane</keyword>
<evidence type="ECO:0000256" key="9">
    <source>
        <dbReference type="RuleBase" id="RU363032"/>
    </source>
</evidence>
<evidence type="ECO:0000256" key="1">
    <source>
        <dbReference type="ARBA" id="ARBA00004429"/>
    </source>
</evidence>
<evidence type="ECO:0000256" key="2">
    <source>
        <dbReference type="ARBA" id="ARBA00022448"/>
    </source>
</evidence>
<evidence type="ECO:0000256" key="4">
    <source>
        <dbReference type="ARBA" id="ARBA00022519"/>
    </source>
</evidence>
<evidence type="ECO:0000313" key="11">
    <source>
        <dbReference type="EMBL" id="WBA09557.1"/>
    </source>
</evidence>
<dbReference type="SUPFAM" id="SSF161098">
    <property type="entry name" value="MetI-like"/>
    <property type="match status" value="1"/>
</dbReference>
<evidence type="ECO:0000256" key="5">
    <source>
        <dbReference type="ARBA" id="ARBA00022692"/>
    </source>
</evidence>
<dbReference type="PANTHER" id="PTHR43163">
    <property type="entry name" value="DIPEPTIDE TRANSPORT SYSTEM PERMEASE PROTEIN DPPB-RELATED"/>
    <property type="match status" value="1"/>
</dbReference>
<accession>A0AA47LSR8</accession>
<evidence type="ECO:0000256" key="3">
    <source>
        <dbReference type="ARBA" id="ARBA00022475"/>
    </source>
</evidence>
<evidence type="ECO:0000256" key="6">
    <source>
        <dbReference type="ARBA" id="ARBA00022989"/>
    </source>
</evidence>
<dbReference type="EMBL" id="CP114588">
    <property type="protein sequence ID" value="WBA09557.1"/>
    <property type="molecule type" value="Genomic_DNA"/>
</dbReference>
<organism evidence="11 12">
    <name type="scientific">Salinivibrio kushneri</name>
    <dbReference type="NCBI Taxonomy" id="1908198"/>
    <lineage>
        <taxon>Bacteria</taxon>
        <taxon>Pseudomonadati</taxon>
        <taxon>Pseudomonadota</taxon>
        <taxon>Gammaproteobacteria</taxon>
        <taxon>Vibrionales</taxon>
        <taxon>Vibrionaceae</taxon>
        <taxon>Salinivibrio</taxon>
    </lineage>
</organism>
<feature type="transmembrane region" description="Helical" evidence="9">
    <location>
        <begin position="282"/>
        <end position="307"/>
    </location>
</feature>
<dbReference type="PROSITE" id="PS50928">
    <property type="entry name" value="ABC_TM1"/>
    <property type="match status" value="1"/>
</dbReference>
<evidence type="ECO:0000259" key="10">
    <source>
        <dbReference type="PROSITE" id="PS50928"/>
    </source>
</evidence>
<keyword evidence="5 9" id="KW-0812">Transmembrane</keyword>
<dbReference type="PANTHER" id="PTHR43163:SF4">
    <property type="entry name" value="PUTRESCINE EXPORT SYSTEM PERMEASE PROTEIN SAPB"/>
    <property type="match status" value="1"/>
</dbReference>
<feature type="transmembrane region" description="Helical" evidence="9">
    <location>
        <begin position="112"/>
        <end position="135"/>
    </location>
</feature>
<feature type="transmembrane region" description="Helical" evidence="9">
    <location>
        <begin position="12"/>
        <end position="30"/>
    </location>
</feature>
<feature type="domain" description="ABC transmembrane type-1" evidence="10">
    <location>
        <begin position="73"/>
        <end position="305"/>
    </location>
</feature>
<dbReference type="GO" id="GO:0071916">
    <property type="term" value="F:dipeptide transmembrane transporter activity"/>
    <property type="evidence" value="ECO:0007669"/>
    <property type="project" value="TreeGrafter"/>
</dbReference>
<gene>
    <name evidence="11" type="ORF">N8M53_04995</name>
</gene>